<reference evidence="1 2" key="1">
    <citation type="submission" date="2019-09" db="EMBL/GenBank/DDBJ databases">
        <authorList>
            <person name="Depoorter E."/>
        </authorList>
    </citation>
    <scope>NUCLEOTIDE SEQUENCE [LARGE SCALE GENOMIC DNA]</scope>
    <source>
        <strain evidence="1">LMG 6863</strain>
    </source>
</reference>
<accession>A0A6P2SN86</accession>
<dbReference type="Gene3D" id="2.60.40.2040">
    <property type="entry name" value="CFA/I fimbrial subunit E, pilin domain"/>
    <property type="match status" value="1"/>
</dbReference>
<evidence type="ECO:0000313" key="1">
    <source>
        <dbReference type="EMBL" id="VWC47098.1"/>
    </source>
</evidence>
<dbReference type="AlphaFoldDB" id="A0A6P2SN86"/>
<dbReference type="Proteomes" id="UP000494170">
    <property type="component" value="Unassembled WGS sequence"/>
</dbReference>
<evidence type="ECO:0000313" key="2">
    <source>
        <dbReference type="Proteomes" id="UP000494170"/>
    </source>
</evidence>
<proteinExistence type="predicted"/>
<dbReference type="Pfam" id="PF07434">
    <property type="entry name" value="CblD"/>
    <property type="match status" value="1"/>
</dbReference>
<gene>
    <name evidence="1" type="ORF">BLA6863_07509</name>
</gene>
<dbReference type="InterPro" id="IPR010888">
    <property type="entry name" value="CblD"/>
</dbReference>
<name>A0A6P2SN86_BURL3</name>
<protein>
    <submittedName>
        <fullName evidence="1">Putative minor pilin and initiator</fullName>
    </submittedName>
</protein>
<dbReference type="EMBL" id="CABVPY010000100">
    <property type="protein sequence ID" value="VWC47098.1"/>
    <property type="molecule type" value="Genomic_DNA"/>
</dbReference>
<organism evidence="1 2">
    <name type="scientific">Burkholderia lata (strain ATCC 17760 / DSM 23089 / LMG 22485 / NCIMB 9086 / R18194 / 383)</name>
    <dbReference type="NCBI Taxonomy" id="482957"/>
    <lineage>
        <taxon>Bacteria</taxon>
        <taxon>Pseudomonadati</taxon>
        <taxon>Pseudomonadota</taxon>
        <taxon>Betaproteobacteria</taxon>
        <taxon>Burkholderiales</taxon>
        <taxon>Burkholderiaceae</taxon>
        <taxon>Burkholderia</taxon>
        <taxon>Burkholderia cepacia complex</taxon>
    </lineage>
</organism>
<sequence>MKLKPKSGGSLLSGNSNVDMCLYDGYNSESTWFDVTASDGLTIAGRNPSSYSVLRDGDSSGTLAKRVDYNVSLAYNGQKIPLVNNQTVRLTGVNNSQGRSVSLPGISVPVICTPTPLTLETPAFQSVWKQPGKYSGNLRITFSPSSANL</sequence>